<accession>A0ABT7UIW3</accession>
<comment type="caution">
    <text evidence="2">The sequence shown here is derived from an EMBL/GenBank/DDBJ whole genome shotgun (WGS) entry which is preliminary data.</text>
</comment>
<dbReference type="RefSeq" id="WP_289527783.1">
    <property type="nucleotide sequence ID" value="NZ_JAUDCK010000022.1"/>
</dbReference>
<keyword evidence="3" id="KW-1185">Reference proteome</keyword>
<gene>
    <name evidence="2" type="ORF">QUV98_07195</name>
</gene>
<keyword evidence="1" id="KW-0812">Transmembrane</keyword>
<keyword evidence="1" id="KW-1133">Transmembrane helix</keyword>
<feature type="transmembrane region" description="Helical" evidence="1">
    <location>
        <begin position="12"/>
        <end position="30"/>
    </location>
</feature>
<feature type="transmembrane region" description="Helical" evidence="1">
    <location>
        <begin position="36"/>
        <end position="55"/>
    </location>
</feature>
<keyword evidence="1" id="KW-0472">Membrane</keyword>
<proteinExistence type="predicted"/>
<dbReference type="EMBL" id="JAUDCK010000022">
    <property type="protein sequence ID" value="MDM8196096.1"/>
    <property type="molecule type" value="Genomic_DNA"/>
</dbReference>
<protein>
    <submittedName>
        <fullName evidence="2">Uncharacterized protein</fullName>
    </submittedName>
</protein>
<evidence type="ECO:0000313" key="2">
    <source>
        <dbReference type="EMBL" id="MDM8196096.1"/>
    </source>
</evidence>
<organism evidence="2 3">
    <name type="scientific">Massilimicrobiota timonensis</name>
    <dbReference type="NCBI Taxonomy" id="1776392"/>
    <lineage>
        <taxon>Bacteria</taxon>
        <taxon>Bacillati</taxon>
        <taxon>Bacillota</taxon>
        <taxon>Erysipelotrichia</taxon>
        <taxon>Erysipelotrichales</taxon>
        <taxon>Erysipelotrichaceae</taxon>
        <taxon>Massilimicrobiota</taxon>
    </lineage>
</organism>
<evidence type="ECO:0000313" key="3">
    <source>
        <dbReference type="Proteomes" id="UP001529275"/>
    </source>
</evidence>
<evidence type="ECO:0000256" key="1">
    <source>
        <dbReference type="SAM" id="Phobius"/>
    </source>
</evidence>
<reference evidence="2 3" key="2">
    <citation type="submission" date="2023-06" db="EMBL/GenBank/DDBJ databases">
        <authorList>
            <person name="Zeman M."/>
            <person name="Kubasova T."/>
            <person name="Jahodarova E."/>
            <person name="Nykrynova M."/>
            <person name="Rychlik I."/>
        </authorList>
    </citation>
    <scope>NUCLEOTIDE SEQUENCE [LARGE SCALE GENOMIC DNA]</scope>
    <source>
        <strain evidence="2 3">ET341</strain>
    </source>
</reference>
<name>A0ABT7UIW3_9FIRM</name>
<reference evidence="3" key="1">
    <citation type="submission" date="2023-06" db="EMBL/GenBank/DDBJ databases">
        <title>Identification and characterization of horizontal gene transfer across gut microbiota members of farm animals based on homology search.</title>
        <authorList>
            <person name="Zeman M."/>
            <person name="Kubasova T."/>
            <person name="Jahodarova E."/>
            <person name="Nykrynova M."/>
            <person name="Rychlik I."/>
        </authorList>
    </citation>
    <scope>NUCLEOTIDE SEQUENCE [LARGE SCALE GENOMIC DNA]</scope>
    <source>
        <strain evidence="3">ET341</strain>
    </source>
</reference>
<sequence>MMKKFKEYRTFLFCLFLFIILMILSLYAFMQKALPQAIGCLLLSLIALLLMTARYKIILFDNEMMIYEWKVAAMLPTLIPYQNIQSIQKKSKHHIIVEHQKTSHIYVFNSDAFLEAYNDFTQEDKSNENE</sequence>
<dbReference type="Proteomes" id="UP001529275">
    <property type="component" value="Unassembled WGS sequence"/>
</dbReference>